<dbReference type="AlphaFoldDB" id="A0A1Q9EZ02"/>
<name>A0A1Q9EZ02_SYMMI</name>
<dbReference type="OrthoDB" id="432934at2759"/>
<accession>A0A1Q9EZ02</accession>
<feature type="region of interest" description="Disordered" evidence="1">
    <location>
        <begin position="494"/>
        <end position="520"/>
    </location>
</feature>
<feature type="region of interest" description="Disordered" evidence="1">
    <location>
        <begin position="95"/>
        <end position="115"/>
    </location>
</feature>
<gene>
    <name evidence="2" type="ORF">AK812_SmicGene3382</name>
</gene>
<sequence length="585" mass="64245">MRERERGRQAEGDAEQEARVKGERTLKTGEQEAAEQEEVGPKKGRQGGQAGSKGGTEEEGEMALSPHGGGEAAGRWVLLDGEVFRARPNLALNIDIEEQGEDEEEEEEEEEQLHSLSTRTVLFAALFKEVEHIIRHDEACNFGVVHPALGQCSKGRRQVLKQNEGENLPGAPLCFDQVPNHLGEVTAGGREKDKKDQSAGTAAAQKAREDPKAPTRKRAKADPKTPRSRELQIKICDCDTLAVLQQTATAVIIETAEMHVSDLMGFGKYDDVFGSLYHFGSQGCQWAATTATEGGVADPACATPDFLTMFETSEDNPCPNGLENRYPKSLEKKYVIAKDHGLNPLDAIWDTEKLRAAMKDDKEWQIGNHWVLKAKYSSDSDVDRTFGFAGPNGGFMTITVPKGAPRSYGTFSAQGKVIEEMIIVPILSFVSSLVKGLSGMGEALVYGSGWQLFALAGYREMDDLGLLAGQGIAGTKKALRLDYTRAERFPWTMARKNDSSPLDNGQNDSSSPSDPFSPTLEASSARVHDQLIYKWIHARSMLTKLLVNKYTELMATGYRVSRGDLRRDVGRLLGGSFEEFLQKKL</sequence>
<dbReference type="EMBL" id="LSRX01000039">
    <property type="protein sequence ID" value="OLQ12687.1"/>
    <property type="molecule type" value="Genomic_DNA"/>
</dbReference>
<protein>
    <submittedName>
        <fullName evidence="2">Uncharacterized protein</fullName>
    </submittedName>
</protein>
<feature type="compositionally biased region" description="Acidic residues" evidence="1">
    <location>
        <begin position="95"/>
        <end position="111"/>
    </location>
</feature>
<feature type="compositionally biased region" description="Low complexity" evidence="1">
    <location>
        <begin position="508"/>
        <end position="518"/>
    </location>
</feature>
<keyword evidence="3" id="KW-1185">Reference proteome</keyword>
<organism evidence="2 3">
    <name type="scientific">Symbiodinium microadriaticum</name>
    <name type="common">Dinoflagellate</name>
    <name type="synonym">Zooxanthella microadriatica</name>
    <dbReference type="NCBI Taxonomy" id="2951"/>
    <lineage>
        <taxon>Eukaryota</taxon>
        <taxon>Sar</taxon>
        <taxon>Alveolata</taxon>
        <taxon>Dinophyceae</taxon>
        <taxon>Suessiales</taxon>
        <taxon>Symbiodiniaceae</taxon>
        <taxon>Symbiodinium</taxon>
    </lineage>
</organism>
<feature type="region of interest" description="Disordered" evidence="1">
    <location>
        <begin position="1"/>
        <end position="69"/>
    </location>
</feature>
<proteinExistence type="predicted"/>
<comment type="caution">
    <text evidence="2">The sequence shown here is derived from an EMBL/GenBank/DDBJ whole genome shotgun (WGS) entry which is preliminary data.</text>
</comment>
<dbReference type="Proteomes" id="UP000186817">
    <property type="component" value="Unassembled WGS sequence"/>
</dbReference>
<evidence type="ECO:0000313" key="2">
    <source>
        <dbReference type="EMBL" id="OLQ12687.1"/>
    </source>
</evidence>
<reference evidence="2 3" key="1">
    <citation type="submission" date="2016-02" db="EMBL/GenBank/DDBJ databases">
        <title>Genome analysis of coral dinoflagellate symbionts highlights evolutionary adaptations to a symbiotic lifestyle.</title>
        <authorList>
            <person name="Aranda M."/>
            <person name="Li Y."/>
            <person name="Liew Y.J."/>
            <person name="Baumgarten S."/>
            <person name="Simakov O."/>
            <person name="Wilson M."/>
            <person name="Piel J."/>
            <person name="Ashoor H."/>
            <person name="Bougouffa S."/>
            <person name="Bajic V.B."/>
            <person name="Ryu T."/>
            <person name="Ravasi T."/>
            <person name="Bayer T."/>
            <person name="Micklem G."/>
            <person name="Kim H."/>
            <person name="Bhak J."/>
            <person name="Lajeunesse T.C."/>
            <person name="Voolstra C.R."/>
        </authorList>
    </citation>
    <scope>NUCLEOTIDE SEQUENCE [LARGE SCALE GENOMIC DNA]</scope>
    <source>
        <strain evidence="2 3">CCMP2467</strain>
    </source>
</reference>
<feature type="compositionally biased region" description="Basic and acidic residues" evidence="1">
    <location>
        <begin position="1"/>
        <end position="30"/>
    </location>
</feature>
<evidence type="ECO:0000256" key="1">
    <source>
        <dbReference type="SAM" id="MobiDB-lite"/>
    </source>
</evidence>
<evidence type="ECO:0000313" key="3">
    <source>
        <dbReference type="Proteomes" id="UP000186817"/>
    </source>
</evidence>
<feature type="region of interest" description="Disordered" evidence="1">
    <location>
        <begin position="184"/>
        <end position="228"/>
    </location>
</feature>